<dbReference type="EMBL" id="PJRP01000009">
    <property type="protein sequence ID" value="PLP98898.1"/>
    <property type="molecule type" value="Genomic_DNA"/>
</dbReference>
<protein>
    <submittedName>
        <fullName evidence="1">Uncharacterized protein</fullName>
    </submittedName>
</protein>
<dbReference type="Proteomes" id="UP000234341">
    <property type="component" value="Unassembled WGS sequence"/>
</dbReference>
<name>A0A2N5C9J6_9BURK</name>
<gene>
    <name evidence="1" type="ORF">CYJ10_19105</name>
</gene>
<dbReference type="AlphaFoldDB" id="A0A2N5C9J6"/>
<reference evidence="1 2" key="1">
    <citation type="submission" date="2017-12" db="EMBL/GenBank/DDBJ databases">
        <title>Genome sequence of the active heterotrophic nitrifier-denitrifier, Cupriavidus pauculus UM1.</title>
        <authorList>
            <person name="Putonti C."/>
            <person name="Castignetti D."/>
        </authorList>
    </citation>
    <scope>NUCLEOTIDE SEQUENCE [LARGE SCALE GENOMIC DNA]</scope>
    <source>
        <strain evidence="1 2">UM1</strain>
    </source>
</reference>
<evidence type="ECO:0000313" key="2">
    <source>
        <dbReference type="Proteomes" id="UP000234341"/>
    </source>
</evidence>
<evidence type="ECO:0000313" key="1">
    <source>
        <dbReference type="EMBL" id="PLP98898.1"/>
    </source>
</evidence>
<comment type="caution">
    <text evidence="1">The sequence shown here is derived from an EMBL/GenBank/DDBJ whole genome shotgun (WGS) entry which is preliminary data.</text>
</comment>
<sequence length="154" mass="17589">MLVAYLGLTPISNANAYPVQPNQRSNVPVDHSNASTVYRNLPRTIGNIKSVAVLVEGKSVAYMSDSEACILQTTRPHSYPLEGLKFYTLWQGQDNLYRGEGCVAKDEEGRLLSLGWVYPRDDKGFTRPYGQRFEFIRADWKDAPAYLWKEKRRK</sequence>
<organism evidence="1 2">
    <name type="scientific">Cupriavidus pauculus</name>
    <dbReference type="NCBI Taxonomy" id="82633"/>
    <lineage>
        <taxon>Bacteria</taxon>
        <taxon>Pseudomonadati</taxon>
        <taxon>Pseudomonadota</taxon>
        <taxon>Betaproteobacteria</taxon>
        <taxon>Burkholderiales</taxon>
        <taxon>Burkholderiaceae</taxon>
        <taxon>Cupriavidus</taxon>
    </lineage>
</organism>
<accession>A0A2N5C9J6</accession>
<proteinExistence type="predicted"/>